<evidence type="ECO:0000313" key="3">
    <source>
        <dbReference type="EMBL" id="RMX52309.1"/>
    </source>
</evidence>
<dbReference type="Gene3D" id="3.10.20.230">
    <property type="entry name" value="Doublecortin domain"/>
    <property type="match status" value="2"/>
</dbReference>
<feature type="domain" description="Doublecortin" evidence="2">
    <location>
        <begin position="138"/>
        <end position="213"/>
    </location>
</feature>
<feature type="compositionally biased region" description="Polar residues" evidence="1">
    <location>
        <begin position="456"/>
        <end position="470"/>
    </location>
</feature>
<protein>
    <recommendedName>
        <fullName evidence="2">Doublecortin domain-containing protein</fullName>
    </recommendedName>
</protein>
<dbReference type="OrthoDB" id="1738954at2759"/>
<dbReference type="Pfam" id="PF03607">
    <property type="entry name" value="DCX"/>
    <property type="match status" value="2"/>
</dbReference>
<feature type="compositionally biased region" description="Basic and acidic residues" evidence="1">
    <location>
        <begin position="504"/>
        <end position="515"/>
    </location>
</feature>
<organism evidence="3 4">
    <name type="scientific">Pocillopora damicornis</name>
    <name type="common">Cauliflower coral</name>
    <name type="synonym">Millepora damicornis</name>
    <dbReference type="NCBI Taxonomy" id="46731"/>
    <lineage>
        <taxon>Eukaryota</taxon>
        <taxon>Metazoa</taxon>
        <taxon>Cnidaria</taxon>
        <taxon>Anthozoa</taxon>
        <taxon>Hexacorallia</taxon>
        <taxon>Scleractinia</taxon>
        <taxon>Astrocoeniina</taxon>
        <taxon>Pocilloporidae</taxon>
        <taxon>Pocillopora</taxon>
    </lineage>
</organism>
<feature type="compositionally biased region" description="Basic and acidic residues" evidence="1">
    <location>
        <begin position="290"/>
        <end position="319"/>
    </location>
</feature>
<reference evidence="3 4" key="1">
    <citation type="journal article" date="2018" name="Sci. Rep.">
        <title>Comparative analysis of the Pocillopora damicornis genome highlights role of immune system in coral evolution.</title>
        <authorList>
            <person name="Cunning R."/>
            <person name="Bay R.A."/>
            <person name="Gillette P."/>
            <person name="Baker A.C."/>
            <person name="Traylor-Knowles N."/>
        </authorList>
    </citation>
    <scope>NUCLEOTIDE SEQUENCE [LARGE SCALE GENOMIC DNA]</scope>
    <source>
        <strain evidence="3">RSMAS</strain>
        <tissue evidence="3">Whole animal</tissue>
    </source>
</reference>
<dbReference type="EMBL" id="RCHS01001660">
    <property type="protein sequence ID" value="RMX52309.1"/>
    <property type="molecule type" value="Genomic_DNA"/>
</dbReference>
<dbReference type="SMART" id="SM00537">
    <property type="entry name" value="DCX"/>
    <property type="match status" value="2"/>
</dbReference>
<feature type="compositionally biased region" description="Basic residues" evidence="1">
    <location>
        <begin position="246"/>
        <end position="260"/>
    </location>
</feature>
<comment type="caution">
    <text evidence="3">The sequence shown here is derived from an EMBL/GenBank/DDBJ whole genome shotgun (WGS) entry which is preliminary data.</text>
</comment>
<dbReference type="AlphaFoldDB" id="A0A3M6UFH8"/>
<dbReference type="GO" id="GO:0005874">
    <property type="term" value="C:microtubule"/>
    <property type="evidence" value="ECO:0007669"/>
    <property type="project" value="TreeGrafter"/>
</dbReference>
<proteinExistence type="predicted"/>
<dbReference type="PROSITE" id="PS50309">
    <property type="entry name" value="DC"/>
    <property type="match status" value="2"/>
</dbReference>
<name>A0A3M6UFH8_POCDA</name>
<feature type="compositionally biased region" description="Basic and acidic residues" evidence="1">
    <location>
        <begin position="430"/>
        <end position="454"/>
    </location>
</feature>
<sequence length="515" mass="58678">MAAQERGINMMGKPVFVHLNGDSYKRKRIVVNHRDMRSFESFLNTVAASFRTPAREIRTPGGRHRIRTLDDLQRDCTYVVKGREPFKKIGYDVKDSRPNRLPPLKGPEVNFLELNHRKFGNVPGRARVSGLRKKEEIKTIIVFCNGVVAKPKRVQLRTDFKMFQVLESVNDKVSSVSKNGAVYDLYTLDGQKISEPSQLNDSGQYVAVGRERFFDRSVTYSDQGVAAQLTPRRTSTKAKGIERKPPSKRGAAKRATKKKSLVADNEEPVNSLPPYMATRDEPEPFSPFDSLKDTLAESLRDDEPVRGHVTERSDSPHESEIEDIPIEETLKDQVANVLGDNGVPVDNFVFGRKDSADNGKPSVYEASGENREDAREIQDDRETIEDKPIDQMPAEEVADEEIGDENYGNRNNSTDKIRNEEEREEMEENGETKHYDNERDQPKASEQIESKDTNESIEQQEQLEPTGTNRPQEEIDTTENSEPREEIDTTEHNELQDLNNHNEPQNEHDRQESVQ</sequence>
<keyword evidence="4" id="KW-1185">Reference proteome</keyword>
<dbReference type="InterPro" id="IPR003533">
    <property type="entry name" value="Doublecortin_dom"/>
</dbReference>
<dbReference type="GO" id="GO:0005815">
    <property type="term" value="C:microtubule organizing center"/>
    <property type="evidence" value="ECO:0007669"/>
    <property type="project" value="TreeGrafter"/>
</dbReference>
<dbReference type="Proteomes" id="UP000275408">
    <property type="component" value="Unassembled WGS sequence"/>
</dbReference>
<evidence type="ECO:0000313" key="4">
    <source>
        <dbReference type="Proteomes" id="UP000275408"/>
    </source>
</evidence>
<evidence type="ECO:0000256" key="1">
    <source>
        <dbReference type="SAM" id="MobiDB-lite"/>
    </source>
</evidence>
<feature type="compositionally biased region" description="Basic and acidic residues" evidence="1">
    <location>
        <begin position="481"/>
        <end position="495"/>
    </location>
</feature>
<dbReference type="PANTHER" id="PTHR23004">
    <property type="entry name" value="DOUBLECORTIN DOMAIN CONTAINING 2"/>
    <property type="match status" value="1"/>
</dbReference>
<feature type="domain" description="Doublecortin" evidence="2">
    <location>
        <begin position="13"/>
        <end position="92"/>
    </location>
</feature>
<dbReference type="PANTHER" id="PTHR23004:SF11">
    <property type="entry name" value="PROTEIN RPI-1"/>
    <property type="match status" value="1"/>
</dbReference>
<accession>A0A3M6UFH8</accession>
<evidence type="ECO:0000259" key="2">
    <source>
        <dbReference type="PROSITE" id="PS50309"/>
    </source>
</evidence>
<dbReference type="STRING" id="46731.A0A3M6UFH8"/>
<feature type="compositionally biased region" description="Basic and acidic residues" evidence="1">
    <location>
        <begin position="368"/>
        <end position="389"/>
    </location>
</feature>
<dbReference type="SUPFAM" id="SSF89837">
    <property type="entry name" value="Doublecortin (DC)"/>
    <property type="match status" value="2"/>
</dbReference>
<feature type="region of interest" description="Disordered" evidence="1">
    <location>
        <begin position="230"/>
        <end position="515"/>
    </location>
</feature>
<dbReference type="InterPro" id="IPR036572">
    <property type="entry name" value="Doublecortin_dom_sf"/>
</dbReference>
<dbReference type="GO" id="GO:0035556">
    <property type="term" value="P:intracellular signal transduction"/>
    <property type="evidence" value="ECO:0007669"/>
    <property type="project" value="InterPro"/>
</dbReference>
<gene>
    <name evidence="3" type="ORF">pdam_00010360</name>
</gene>